<dbReference type="InterPro" id="IPR006802">
    <property type="entry name" value="Radial_spoke"/>
</dbReference>
<comment type="subcellular location">
    <subcellularLocation>
        <location evidence="8">Cell projection</location>
        <location evidence="8">Kinocilium</location>
    </subcellularLocation>
    <subcellularLocation>
        <location evidence="1">Cytoplasm</location>
        <location evidence="1">Cytoskeleton</location>
        <location evidence="1">Flagellum axoneme</location>
    </subcellularLocation>
</comment>
<comment type="caution">
    <text evidence="11">The sequence shown here is derived from an EMBL/GenBank/DDBJ whole genome shotgun (WGS) entry which is preliminary data.</text>
</comment>
<dbReference type="Pfam" id="PF04712">
    <property type="entry name" value="Radial_spoke"/>
    <property type="match status" value="1"/>
</dbReference>
<dbReference type="GO" id="GO:0060091">
    <property type="term" value="C:kinocilium"/>
    <property type="evidence" value="ECO:0007669"/>
    <property type="project" value="UniProtKB-SubCell"/>
</dbReference>
<dbReference type="PANTHER" id="PTHR22069:SF0">
    <property type="entry name" value="RADIAL SPOKE HEAD PROTEIN 9 HOMOLOG"/>
    <property type="match status" value="1"/>
</dbReference>
<comment type="similarity">
    <text evidence="9">Belongs to the flagellar radial spoke RSP9 family.</text>
</comment>
<dbReference type="AlphaFoldDB" id="A0AAD8LKS6"/>
<evidence type="ECO:0000256" key="3">
    <source>
        <dbReference type="ARBA" id="ARBA00022794"/>
    </source>
</evidence>
<evidence type="ECO:0000256" key="9">
    <source>
        <dbReference type="ARBA" id="ARBA00038319"/>
    </source>
</evidence>
<evidence type="ECO:0000313" key="11">
    <source>
        <dbReference type="EMBL" id="KAK1170635.1"/>
    </source>
</evidence>
<sequence length="276" mass="31200">MDFRSLHFSLDLVAGSGLVLSPEQKATLQTSLVILKRHYKFTRVVFWGKILGIKADYYIAQGIGHDEISDKKTLYSLNCMEWNLLPPATKTMIDETSVIKGCFLGDPSHDYEHIETRKDEEGHEAQEEEITVKIKEEQRLAAAISLIDKEAAVVPRGAYIKTPHGHVHTNRSFEGLSVSEAGKLSSYFHFAEPVHLKQKSLLEKADLDPSIDFMDSLENDIPKGSWSLQFEKCSSVLVLRSLLWCGLTFYHIPMTPQHGYIYMGTGLKNIDLPFML</sequence>
<evidence type="ECO:0000256" key="2">
    <source>
        <dbReference type="ARBA" id="ARBA00022490"/>
    </source>
</evidence>
<dbReference type="Proteomes" id="UP001230051">
    <property type="component" value="Unassembled WGS sequence"/>
</dbReference>
<dbReference type="GO" id="GO:0001534">
    <property type="term" value="C:radial spoke"/>
    <property type="evidence" value="ECO:0007669"/>
    <property type="project" value="InterPro"/>
</dbReference>
<evidence type="ECO:0000256" key="6">
    <source>
        <dbReference type="ARBA" id="ARBA00023212"/>
    </source>
</evidence>
<keyword evidence="4" id="KW-0282">Flagellum</keyword>
<protein>
    <recommendedName>
        <fullName evidence="10">Radial spoke head protein 9 homolog</fullName>
    </recommendedName>
</protein>
<dbReference type="GO" id="GO:0044458">
    <property type="term" value="P:motile cilium assembly"/>
    <property type="evidence" value="ECO:0007669"/>
    <property type="project" value="TreeGrafter"/>
</dbReference>
<evidence type="ECO:0000256" key="7">
    <source>
        <dbReference type="ARBA" id="ARBA00023273"/>
    </source>
</evidence>
<evidence type="ECO:0000256" key="10">
    <source>
        <dbReference type="ARBA" id="ARBA00041080"/>
    </source>
</evidence>
<gene>
    <name evidence="11" type="ORF">AOXY_G7545</name>
</gene>
<accession>A0AAD8LKS6</accession>
<proteinExistence type="inferred from homology"/>
<evidence type="ECO:0000256" key="1">
    <source>
        <dbReference type="ARBA" id="ARBA00004611"/>
    </source>
</evidence>
<dbReference type="PANTHER" id="PTHR22069">
    <property type="entry name" value="MITOCHONDRIAL RIBOSOMAL PROTEIN S18"/>
    <property type="match status" value="1"/>
</dbReference>
<keyword evidence="12" id="KW-1185">Reference proteome</keyword>
<dbReference type="GO" id="GO:0060294">
    <property type="term" value="P:cilium movement involved in cell motility"/>
    <property type="evidence" value="ECO:0007669"/>
    <property type="project" value="InterPro"/>
</dbReference>
<dbReference type="EMBL" id="JAGXEW010000006">
    <property type="protein sequence ID" value="KAK1170635.1"/>
    <property type="molecule type" value="Genomic_DNA"/>
</dbReference>
<dbReference type="GO" id="GO:0035082">
    <property type="term" value="P:axoneme assembly"/>
    <property type="evidence" value="ECO:0007669"/>
    <property type="project" value="InterPro"/>
</dbReference>
<keyword evidence="5" id="KW-0969">Cilium</keyword>
<keyword evidence="2" id="KW-0963">Cytoplasm</keyword>
<reference evidence="11" key="1">
    <citation type="submission" date="2022-02" db="EMBL/GenBank/DDBJ databases">
        <title>Atlantic sturgeon de novo genome assembly.</title>
        <authorList>
            <person name="Stock M."/>
            <person name="Klopp C."/>
            <person name="Guiguen Y."/>
            <person name="Cabau C."/>
            <person name="Parinello H."/>
            <person name="Santidrian Yebra-Pimentel E."/>
            <person name="Kuhl H."/>
            <person name="Dirks R.P."/>
            <person name="Guessner J."/>
            <person name="Wuertz S."/>
            <person name="Du K."/>
            <person name="Schartl M."/>
        </authorList>
    </citation>
    <scope>NUCLEOTIDE SEQUENCE</scope>
    <source>
        <strain evidence="11">STURGEONOMICS-FGT-2020</strain>
        <tissue evidence="11">Whole blood</tissue>
    </source>
</reference>
<keyword evidence="7" id="KW-0966">Cell projection</keyword>
<dbReference type="InterPro" id="IPR055316">
    <property type="entry name" value="RSP9"/>
</dbReference>
<evidence type="ECO:0000256" key="5">
    <source>
        <dbReference type="ARBA" id="ARBA00023069"/>
    </source>
</evidence>
<evidence type="ECO:0000256" key="8">
    <source>
        <dbReference type="ARBA" id="ARBA00037822"/>
    </source>
</evidence>
<keyword evidence="6" id="KW-0206">Cytoskeleton</keyword>
<evidence type="ECO:0000256" key="4">
    <source>
        <dbReference type="ARBA" id="ARBA00022846"/>
    </source>
</evidence>
<name>A0AAD8LKS6_ACIOX</name>
<organism evidence="11 12">
    <name type="scientific">Acipenser oxyrinchus oxyrinchus</name>
    <dbReference type="NCBI Taxonomy" id="40147"/>
    <lineage>
        <taxon>Eukaryota</taxon>
        <taxon>Metazoa</taxon>
        <taxon>Chordata</taxon>
        <taxon>Craniata</taxon>
        <taxon>Vertebrata</taxon>
        <taxon>Euteleostomi</taxon>
        <taxon>Actinopterygii</taxon>
        <taxon>Chondrostei</taxon>
        <taxon>Acipenseriformes</taxon>
        <taxon>Acipenseridae</taxon>
        <taxon>Acipenser</taxon>
    </lineage>
</organism>
<evidence type="ECO:0000313" key="12">
    <source>
        <dbReference type="Proteomes" id="UP001230051"/>
    </source>
</evidence>
<keyword evidence="3" id="KW-0970">Cilium biogenesis/degradation</keyword>